<protein>
    <recommendedName>
        <fullName evidence="1">Calcineurin-like phosphoesterase domain-containing protein</fullName>
    </recommendedName>
</protein>
<evidence type="ECO:0000313" key="3">
    <source>
        <dbReference type="Proteomes" id="UP000266841"/>
    </source>
</evidence>
<dbReference type="OMA" id="YRNIERC"/>
<dbReference type="PANTHER" id="PTHR12905">
    <property type="entry name" value="METALLOPHOSPHOESTERASE"/>
    <property type="match status" value="1"/>
</dbReference>
<evidence type="ECO:0000313" key="2">
    <source>
        <dbReference type="EMBL" id="EJK59072.1"/>
    </source>
</evidence>
<keyword evidence="3" id="KW-1185">Reference proteome</keyword>
<dbReference type="InterPro" id="IPR029052">
    <property type="entry name" value="Metallo-depent_PP-like"/>
</dbReference>
<reference evidence="2 3" key="1">
    <citation type="journal article" date="2012" name="Genome Biol.">
        <title>Genome and low-iron response of an oceanic diatom adapted to chronic iron limitation.</title>
        <authorList>
            <person name="Lommer M."/>
            <person name="Specht M."/>
            <person name="Roy A.S."/>
            <person name="Kraemer L."/>
            <person name="Andreson R."/>
            <person name="Gutowska M.A."/>
            <person name="Wolf J."/>
            <person name="Bergner S.V."/>
            <person name="Schilhabel M.B."/>
            <person name="Klostermeier U.C."/>
            <person name="Beiko R.G."/>
            <person name="Rosenstiel P."/>
            <person name="Hippler M."/>
            <person name="Laroche J."/>
        </authorList>
    </citation>
    <scope>NUCLEOTIDE SEQUENCE [LARGE SCALE GENOMIC DNA]</scope>
    <source>
        <strain evidence="2 3">CCMP1005</strain>
    </source>
</reference>
<dbReference type="SUPFAM" id="SSF56300">
    <property type="entry name" value="Metallo-dependent phosphatases"/>
    <property type="match status" value="1"/>
</dbReference>
<sequence length="286" mass="31443">MTAQPRHAESSLVDTVLGRARASEVGVQPPRDGQAPHETTAAAGAATVRFVVLSDTHNQHDRITVPDGDVLLHLGDAADKGRVEHIRSFAPWFNQLPHGSKFIIPGNHDRVRGSPAAINLVEEYRNIERCRLLLDETVTVHNIRIHGTSWDSSARDDFSAWPADSSVSPPIDILLTHLGPARVRSNGGSPALLRQVVQRRIPVHLFGHFHYGRGSETHQGTTFINCATTGNDSRTLAPPVVFDFDPVARRLSYVDVGLPEDMRFFGRGCAPRRDLSDEGFCEALLH</sequence>
<dbReference type="Gene3D" id="3.60.21.10">
    <property type="match status" value="1"/>
</dbReference>
<dbReference type="eggNOG" id="KOG3947">
    <property type="taxonomic scope" value="Eukaryota"/>
</dbReference>
<proteinExistence type="predicted"/>
<dbReference type="EMBL" id="AGNL01023699">
    <property type="protein sequence ID" value="EJK59072.1"/>
    <property type="molecule type" value="Genomic_DNA"/>
</dbReference>
<dbReference type="AlphaFoldDB" id="K0SKU8"/>
<dbReference type="OrthoDB" id="630188at2759"/>
<dbReference type="GO" id="GO:0016787">
    <property type="term" value="F:hydrolase activity"/>
    <property type="evidence" value="ECO:0007669"/>
    <property type="project" value="InterPro"/>
</dbReference>
<name>K0SKU8_THAOC</name>
<comment type="caution">
    <text evidence="2">The sequence shown here is derived from an EMBL/GenBank/DDBJ whole genome shotgun (WGS) entry which is preliminary data.</text>
</comment>
<dbReference type="Proteomes" id="UP000266841">
    <property type="component" value="Unassembled WGS sequence"/>
</dbReference>
<dbReference type="InterPro" id="IPR051693">
    <property type="entry name" value="UPF0046_metallophosphoest"/>
</dbReference>
<evidence type="ECO:0000259" key="1">
    <source>
        <dbReference type="Pfam" id="PF00149"/>
    </source>
</evidence>
<gene>
    <name evidence="2" type="ORF">THAOC_20751</name>
</gene>
<accession>K0SKU8</accession>
<dbReference type="PANTHER" id="PTHR12905:SF0">
    <property type="entry name" value="CALCINEURIN-LIKE PHOSPHOESTERASE DOMAIN-CONTAINING PROTEIN"/>
    <property type="match status" value="1"/>
</dbReference>
<organism evidence="2 3">
    <name type="scientific">Thalassiosira oceanica</name>
    <name type="common">Marine diatom</name>
    <dbReference type="NCBI Taxonomy" id="159749"/>
    <lineage>
        <taxon>Eukaryota</taxon>
        <taxon>Sar</taxon>
        <taxon>Stramenopiles</taxon>
        <taxon>Ochrophyta</taxon>
        <taxon>Bacillariophyta</taxon>
        <taxon>Coscinodiscophyceae</taxon>
        <taxon>Thalassiosirophycidae</taxon>
        <taxon>Thalassiosirales</taxon>
        <taxon>Thalassiosiraceae</taxon>
        <taxon>Thalassiosira</taxon>
    </lineage>
</organism>
<feature type="domain" description="Calcineurin-like phosphoesterase" evidence="1">
    <location>
        <begin position="49"/>
        <end position="211"/>
    </location>
</feature>
<dbReference type="InterPro" id="IPR004843">
    <property type="entry name" value="Calcineurin-like_PHP"/>
</dbReference>
<dbReference type="Pfam" id="PF00149">
    <property type="entry name" value="Metallophos"/>
    <property type="match status" value="1"/>
</dbReference>